<dbReference type="InterPro" id="IPR041552">
    <property type="entry name" value="UvrA_DNA-bd"/>
</dbReference>
<evidence type="ECO:0000256" key="3">
    <source>
        <dbReference type="ARBA" id="ARBA00022723"/>
    </source>
</evidence>
<evidence type="ECO:0000313" key="18">
    <source>
        <dbReference type="EMBL" id="TMQ65614.1"/>
    </source>
</evidence>
<dbReference type="Gene3D" id="3.30.1490.20">
    <property type="entry name" value="ATP-grasp fold, A domain"/>
    <property type="match status" value="1"/>
</dbReference>
<evidence type="ECO:0000256" key="5">
    <source>
        <dbReference type="ARBA" id="ARBA00022741"/>
    </source>
</evidence>
<keyword evidence="12" id="KW-0238">DNA-binding</keyword>
<evidence type="ECO:0000256" key="10">
    <source>
        <dbReference type="ARBA" id="ARBA00022840"/>
    </source>
</evidence>
<evidence type="ECO:0000259" key="17">
    <source>
        <dbReference type="PROSITE" id="PS50893"/>
    </source>
</evidence>
<evidence type="ECO:0000256" key="1">
    <source>
        <dbReference type="ARBA" id="ARBA00004496"/>
    </source>
</evidence>
<dbReference type="InterPro" id="IPR003593">
    <property type="entry name" value="AAA+_ATPase"/>
</dbReference>
<keyword evidence="9" id="KW-0862">Zinc</keyword>
<evidence type="ECO:0000313" key="19">
    <source>
        <dbReference type="Proteomes" id="UP000317691"/>
    </source>
</evidence>
<evidence type="ECO:0000256" key="4">
    <source>
        <dbReference type="ARBA" id="ARBA00022737"/>
    </source>
</evidence>
<keyword evidence="10" id="KW-0067">ATP-binding</keyword>
<keyword evidence="13" id="KW-0234">DNA repair</keyword>
<proteinExistence type="inferred from homology"/>
<dbReference type="GO" id="GO:0008270">
    <property type="term" value="F:zinc ion binding"/>
    <property type="evidence" value="ECO:0007669"/>
    <property type="project" value="UniProtKB-KW"/>
</dbReference>
<evidence type="ECO:0000256" key="8">
    <source>
        <dbReference type="ARBA" id="ARBA00022771"/>
    </source>
</evidence>
<dbReference type="InterPro" id="IPR017871">
    <property type="entry name" value="ABC_transporter-like_CS"/>
</dbReference>
<evidence type="ECO:0000256" key="2">
    <source>
        <dbReference type="ARBA" id="ARBA00022490"/>
    </source>
</evidence>
<keyword evidence="3" id="KW-0479">Metal-binding</keyword>
<name>A0A538TPS2_UNCEI</name>
<dbReference type="InterPro" id="IPR041102">
    <property type="entry name" value="UvrA_inter"/>
</dbReference>
<evidence type="ECO:0000256" key="11">
    <source>
        <dbReference type="ARBA" id="ARBA00022881"/>
    </source>
</evidence>
<dbReference type="GO" id="GO:0005737">
    <property type="term" value="C:cytoplasm"/>
    <property type="evidence" value="ECO:0007669"/>
    <property type="project" value="UniProtKB-SubCell"/>
</dbReference>
<keyword evidence="11" id="KW-0267">Excision nuclease</keyword>
<comment type="caution">
    <text evidence="18">The sequence shown here is derived from an EMBL/GenBank/DDBJ whole genome shotgun (WGS) entry which is preliminary data.</text>
</comment>
<evidence type="ECO:0000256" key="13">
    <source>
        <dbReference type="ARBA" id="ARBA00023204"/>
    </source>
</evidence>
<dbReference type="InterPro" id="IPR003439">
    <property type="entry name" value="ABC_transporter-like_ATP-bd"/>
</dbReference>
<dbReference type="InterPro" id="IPR004602">
    <property type="entry name" value="UvrA"/>
</dbReference>
<dbReference type="Pfam" id="PF17760">
    <property type="entry name" value="UvrA_inter"/>
    <property type="match status" value="1"/>
</dbReference>
<dbReference type="PANTHER" id="PTHR43152">
    <property type="entry name" value="UVRABC SYSTEM PROTEIN A"/>
    <property type="match status" value="1"/>
</dbReference>
<keyword evidence="2" id="KW-0963">Cytoplasm</keyword>
<dbReference type="PROSITE" id="PS50893">
    <property type="entry name" value="ABC_TRANSPORTER_2"/>
    <property type="match status" value="2"/>
</dbReference>
<evidence type="ECO:0000256" key="15">
    <source>
        <dbReference type="ARBA" id="ARBA00039316"/>
    </source>
</evidence>
<keyword evidence="4" id="KW-0677">Repeat</keyword>
<dbReference type="InterPro" id="IPR027417">
    <property type="entry name" value="P-loop_NTPase"/>
</dbReference>
<evidence type="ECO:0000256" key="6">
    <source>
        <dbReference type="ARBA" id="ARBA00022763"/>
    </source>
</evidence>
<evidence type="ECO:0000256" key="7">
    <source>
        <dbReference type="ARBA" id="ARBA00022769"/>
    </source>
</evidence>
<dbReference type="GO" id="GO:0005524">
    <property type="term" value="F:ATP binding"/>
    <property type="evidence" value="ECO:0007669"/>
    <property type="project" value="UniProtKB-KW"/>
</dbReference>
<evidence type="ECO:0000256" key="12">
    <source>
        <dbReference type="ARBA" id="ARBA00023125"/>
    </source>
</evidence>
<dbReference type="GO" id="GO:0006289">
    <property type="term" value="P:nucleotide-excision repair"/>
    <property type="evidence" value="ECO:0007669"/>
    <property type="project" value="InterPro"/>
</dbReference>
<evidence type="ECO:0000256" key="9">
    <source>
        <dbReference type="ARBA" id="ARBA00022833"/>
    </source>
</evidence>
<dbReference type="PROSITE" id="PS00211">
    <property type="entry name" value="ABC_TRANSPORTER_1"/>
    <property type="match status" value="1"/>
</dbReference>
<dbReference type="Gene3D" id="1.20.1580.10">
    <property type="entry name" value="ABC transporter ATPase like domain"/>
    <property type="match status" value="2"/>
</dbReference>
<dbReference type="InterPro" id="IPR013815">
    <property type="entry name" value="ATP_grasp_subdomain_1"/>
</dbReference>
<comment type="similarity">
    <text evidence="14">Belongs to the ABC transporter superfamily. UvrA family.</text>
</comment>
<dbReference type="AlphaFoldDB" id="A0A538TPS2"/>
<feature type="domain" description="ABC transporter" evidence="17">
    <location>
        <begin position="574"/>
        <end position="920"/>
    </location>
</feature>
<dbReference type="NCBIfam" id="TIGR00630">
    <property type="entry name" value="uvra"/>
    <property type="match status" value="1"/>
</dbReference>
<dbReference type="SUPFAM" id="SSF52540">
    <property type="entry name" value="P-loop containing nucleoside triphosphate hydrolases"/>
    <property type="match status" value="2"/>
</dbReference>
<accession>A0A538TPS2</accession>
<keyword evidence="8" id="KW-0863">Zinc-finger</keyword>
<dbReference type="EMBL" id="VBOZ01000012">
    <property type="protein sequence ID" value="TMQ65614.1"/>
    <property type="molecule type" value="Genomic_DNA"/>
</dbReference>
<dbReference type="GO" id="GO:0003677">
    <property type="term" value="F:DNA binding"/>
    <property type="evidence" value="ECO:0007669"/>
    <property type="project" value="UniProtKB-KW"/>
</dbReference>
<keyword evidence="6" id="KW-0227">DNA damage</keyword>
<dbReference type="PANTHER" id="PTHR43152:SF3">
    <property type="entry name" value="UVRABC SYSTEM PROTEIN A"/>
    <property type="match status" value="1"/>
</dbReference>
<evidence type="ECO:0000256" key="16">
    <source>
        <dbReference type="ARBA" id="ARBA00042156"/>
    </source>
</evidence>
<dbReference type="Gene3D" id="1.10.8.280">
    <property type="entry name" value="ABC transporter ATPase domain-like"/>
    <property type="match status" value="1"/>
</dbReference>
<evidence type="ECO:0000256" key="14">
    <source>
        <dbReference type="ARBA" id="ARBA00038000"/>
    </source>
</evidence>
<dbReference type="Gene3D" id="3.40.50.300">
    <property type="entry name" value="P-loop containing nucleotide triphosphate hydrolases"/>
    <property type="match status" value="2"/>
</dbReference>
<dbReference type="SMART" id="SM00382">
    <property type="entry name" value="AAA"/>
    <property type="match status" value="2"/>
</dbReference>
<dbReference type="Pfam" id="PF17755">
    <property type="entry name" value="UvrA_DNA-bind"/>
    <property type="match status" value="1"/>
</dbReference>
<dbReference type="GO" id="GO:0009380">
    <property type="term" value="C:excinuclease repair complex"/>
    <property type="evidence" value="ECO:0007669"/>
    <property type="project" value="InterPro"/>
</dbReference>
<sequence length="926" mass="100770">MPDRAATAGVPMVRLFGARQNNLKNIDVSFPRASLTVVTGVSGSGKSSLAFDTIYAEGQRRYVECVSTYAKQFLDRLPRPDYDRVEGLAPALAIRQGAAAQTGRSTVGTITEIADHLRLLLARVGETWCGKCGTLVPRHSVDSVLEAILGVEETGVTISFAIPAAAGDSVDALWARALSRGFLLARGQGSREWARLDEAKPARTRAPIEVLVDRLPATAANRMRLREALELAWREGSGSVDITRASGQKLSFFDGRTCATCGRSFPEPRPQLFSFNSPYGACPDCRGFGNILTFTLERVVPDPGKSVLDGALDPWANSWRAHFLPKLKAVAAEHGIRLDKPFRSLPKEHQKILLHGAPGFRGVFPFLERLRAKAYKSSARFLVKRYQETMLCGTCQGGRLKPEAYEVRVGRKNVSELLGMTVGDLRAFQATLTLDAARERVASPILAELRGRLEYLGEVGLDYLTLDRPSKTLSGGEAQRIELANALGGSLSHALYVLDEPTVGLHPRDTERLIRVLLRLRERGNTVLVVEHDAEVIGSADWIVELGPGAGHRGGQSLYQGRLDGWPGRTEAAVEAADLVAEPRPARYAAKRKPGWIEVRGAREHNLKNIDARFPVGALTGVCGVSGSGKSTLVEEVLWRAAARALRQDAPVPGAHDRVSGLEPFGRVSLVDQSPVARSNRSNPATYVKAFDRIRERYARTPLARQRRYTPGTFSFNVAGGRCEACEGAGQTRVEMYFLADLWVPCESCQGRRYRPEALEVKVHGLSIDALLDRTIEEALALFQGETEIQEPLWVLDQVGLGYLRLGQSLSTLSGGETQRLKLARELADRAPAAGLYILDEPTVGLHRKDVATLLRVLHELTRRGGTVIAVEHNLDFLAACDYLVELGPEGGEAGGFVVAAGTPPELARAEASPTAGYLRRMAACA</sequence>
<organism evidence="18 19">
    <name type="scientific">Eiseniibacteriota bacterium</name>
    <dbReference type="NCBI Taxonomy" id="2212470"/>
    <lineage>
        <taxon>Bacteria</taxon>
        <taxon>Candidatus Eiseniibacteriota</taxon>
    </lineage>
</organism>
<keyword evidence="7" id="KW-0228">DNA excision</keyword>
<feature type="domain" description="ABC transporter" evidence="17">
    <location>
        <begin position="245"/>
        <end position="573"/>
    </location>
</feature>
<reference evidence="18 19" key="1">
    <citation type="journal article" date="2019" name="Nat. Microbiol.">
        <title>Mediterranean grassland soil C-N compound turnover is dependent on rainfall and depth, and is mediated by genomically divergent microorganisms.</title>
        <authorList>
            <person name="Diamond S."/>
            <person name="Andeer P.F."/>
            <person name="Li Z."/>
            <person name="Crits-Christoph A."/>
            <person name="Burstein D."/>
            <person name="Anantharaman K."/>
            <person name="Lane K.R."/>
            <person name="Thomas B.C."/>
            <person name="Pan C."/>
            <person name="Northen T.R."/>
            <person name="Banfield J.F."/>
        </authorList>
    </citation>
    <scope>NUCLEOTIDE SEQUENCE [LARGE SCALE GENOMIC DNA]</scope>
    <source>
        <strain evidence="18">WS_9</strain>
    </source>
</reference>
<dbReference type="GO" id="GO:0016887">
    <property type="term" value="F:ATP hydrolysis activity"/>
    <property type="evidence" value="ECO:0007669"/>
    <property type="project" value="InterPro"/>
</dbReference>
<dbReference type="Proteomes" id="UP000317691">
    <property type="component" value="Unassembled WGS sequence"/>
</dbReference>
<gene>
    <name evidence="18" type="primary">uvrA</name>
    <name evidence="18" type="ORF">E6K79_04605</name>
</gene>
<comment type="subcellular location">
    <subcellularLocation>
        <location evidence="1">Cytoplasm</location>
    </subcellularLocation>
</comment>
<keyword evidence="5" id="KW-0547">Nucleotide-binding</keyword>
<dbReference type="GO" id="GO:0004518">
    <property type="term" value="F:nuclease activity"/>
    <property type="evidence" value="ECO:0007669"/>
    <property type="project" value="UniProtKB-KW"/>
</dbReference>
<protein>
    <recommendedName>
        <fullName evidence="15">UvrABC system protein A</fullName>
    </recommendedName>
    <alternativeName>
        <fullName evidence="16">Excinuclease ABC subunit A</fullName>
    </alternativeName>
</protein>